<evidence type="ECO:0000256" key="1">
    <source>
        <dbReference type="SAM" id="Phobius"/>
    </source>
</evidence>
<reference evidence="2" key="1">
    <citation type="journal article" date="2020" name="Nature">
        <title>Giant virus diversity and host interactions through global metagenomics.</title>
        <authorList>
            <person name="Schulz F."/>
            <person name="Roux S."/>
            <person name="Paez-Espino D."/>
            <person name="Jungbluth S."/>
            <person name="Walsh D.A."/>
            <person name="Denef V.J."/>
            <person name="McMahon K.D."/>
            <person name="Konstantinidis K.T."/>
            <person name="Eloe-Fadrosh E.A."/>
            <person name="Kyrpides N.C."/>
            <person name="Woyke T."/>
        </authorList>
    </citation>
    <scope>NUCLEOTIDE SEQUENCE</scope>
    <source>
        <strain evidence="2">GVMAG-S-1038524-41</strain>
    </source>
</reference>
<protein>
    <submittedName>
        <fullName evidence="2">Uncharacterized protein</fullName>
    </submittedName>
</protein>
<keyword evidence="1" id="KW-0472">Membrane</keyword>
<dbReference type="AlphaFoldDB" id="A0A6C0JLR3"/>
<accession>A0A6C0JLR3</accession>
<sequence length="62" mass="7406">MEKPIYYVSVLVYILLWIGLWGLSDIFINYLVNKHKINRTLIYVMLVILCIAFIILFNLKDE</sequence>
<evidence type="ECO:0000313" key="2">
    <source>
        <dbReference type="EMBL" id="QHU06695.1"/>
    </source>
</evidence>
<dbReference type="EMBL" id="MN740667">
    <property type="protein sequence ID" value="QHU06695.1"/>
    <property type="molecule type" value="Genomic_DNA"/>
</dbReference>
<proteinExistence type="predicted"/>
<keyword evidence="1" id="KW-0812">Transmembrane</keyword>
<feature type="transmembrane region" description="Helical" evidence="1">
    <location>
        <begin position="6"/>
        <end position="28"/>
    </location>
</feature>
<keyword evidence="1" id="KW-1133">Transmembrane helix</keyword>
<name>A0A6C0JLR3_9ZZZZ</name>
<feature type="transmembrane region" description="Helical" evidence="1">
    <location>
        <begin position="40"/>
        <end position="59"/>
    </location>
</feature>
<organism evidence="2">
    <name type="scientific">viral metagenome</name>
    <dbReference type="NCBI Taxonomy" id="1070528"/>
    <lineage>
        <taxon>unclassified sequences</taxon>
        <taxon>metagenomes</taxon>
        <taxon>organismal metagenomes</taxon>
    </lineage>
</organism>